<evidence type="ECO:0000313" key="7">
    <source>
        <dbReference type="EMBL" id="MBL7560845.1"/>
    </source>
</evidence>
<comment type="caution">
    <text evidence="7">The sequence shown here is derived from an EMBL/GenBank/DDBJ whole genome shotgun (WGS) entry which is preliminary data.</text>
</comment>
<feature type="transmembrane region" description="Helical" evidence="5">
    <location>
        <begin position="241"/>
        <end position="264"/>
    </location>
</feature>
<proteinExistence type="predicted"/>
<evidence type="ECO:0000256" key="3">
    <source>
        <dbReference type="ARBA" id="ARBA00022989"/>
    </source>
</evidence>
<keyword evidence="8" id="KW-1185">Reference proteome</keyword>
<gene>
    <name evidence="7" type="ORF">JAO71_13630</name>
</gene>
<reference evidence="7 8" key="1">
    <citation type="submission" date="2020-12" db="EMBL/GenBank/DDBJ databases">
        <title>Olleya sediminilitoris sp. nov., isolated from a tidal flat.</title>
        <authorList>
            <person name="Park S."/>
            <person name="Yoon J.-H."/>
        </authorList>
    </citation>
    <scope>NUCLEOTIDE SEQUENCE [LARGE SCALE GENOMIC DNA]</scope>
    <source>
        <strain evidence="7 8">YSTF-M6</strain>
    </source>
</reference>
<dbReference type="Gene3D" id="1.20.1250.20">
    <property type="entry name" value="MFS general substrate transporter like domains"/>
    <property type="match status" value="3"/>
</dbReference>
<dbReference type="PANTHER" id="PTHR11662">
    <property type="entry name" value="SOLUTE CARRIER FAMILY 17"/>
    <property type="match status" value="1"/>
</dbReference>
<evidence type="ECO:0000256" key="4">
    <source>
        <dbReference type="ARBA" id="ARBA00023136"/>
    </source>
</evidence>
<feature type="transmembrane region" description="Helical" evidence="5">
    <location>
        <begin position="477"/>
        <end position="503"/>
    </location>
</feature>
<evidence type="ECO:0000256" key="2">
    <source>
        <dbReference type="ARBA" id="ARBA00022692"/>
    </source>
</evidence>
<feature type="domain" description="Major facilitator superfamily (MFS) profile" evidence="6">
    <location>
        <begin position="10"/>
        <end position="535"/>
    </location>
</feature>
<feature type="transmembrane region" description="Helical" evidence="5">
    <location>
        <begin position="171"/>
        <end position="190"/>
    </location>
</feature>
<dbReference type="EMBL" id="JAEMEF010000014">
    <property type="protein sequence ID" value="MBL7560845.1"/>
    <property type="molecule type" value="Genomic_DNA"/>
</dbReference>
<dbReference type="CDD" id="cd17319">
    <property type="entry name" value="MFS_ExuT_GudP_like"/>
    <property type="match status" value="1"/>
</dbReference>
<feature type="transmembrane region" description="Helical" evidence="5">
    <location>
        <begin position="443"/>
        <end position="465"/>
    </location>
</feature>
<sequence>MKLKGLRWWVVGLVALAAVVNYIDRQAFGALWPDIAKDLFPEMDKDGHKAIYGTISTVFILSYAGGQALFGKIFDWIGTRLGFALSIGVWSIATIFHALAQGLLSFSIFRSILGIAEAGNWPGAAKANAEWFPTKERALAQGIFNSGAALGGIVAYPIIGLLSIYFAWKAIFIVVGTLGLLWLIPWLYIVKSGPKTHPWLTDNEKKYILSGQLNQDLDEDSNYDDGYNPSNSELFKRKESWGVIIASAAIDPIWWLFIVWIPIYLSEVFGMNVKEIAFSAWVPYVGAMIGAWFGGLLAQKKLNLGWTVDKTRKYVITLGCLIMIPCFILLKFPGAPKVLVVFGVEESAAITMADPQVKKIMDNEAFKDLKTDKSFIESVAGKSIDEIKSNSEFKTVYETAAWKLPKADASKEERLLPKYGPPSESGIAALGSLSEINKARNTAALIAIVIMAILLFGFQTVIGNVQTLPSDMYSGKIVGTLSGFAGMAAKLGAAGLTILVTFITTGGNYTPAFLIGGALTIIALLAVWILCPKIEPLKPINQ</sequence>
<comment type="subcellular location">
    <subcellularLocation>
        <location evidence="1">Membrane</location>
        <topology evidence="1">Multi-pass membrane protein</topology>
    </subcellularLocation>
</comment>
<dbReference type="Proteomes" id="UP000605013">
    <property type="component" value="Unassembled WGS sequence"/>
</dbReference>
<feature type="transmembrane region" description="Helical" evidence="5">
    <location>
        <begin position="82"/>
        <end position="100"/>
    </location>
</feature>
<evidence type="ECO:0000256" key="1">
    <source>
        <dbReference type="ARBA" id="ARBA00004141"/>
    </source>
</evidence>
<dbReference type="PANTHER" id="PTHR11662:SF285">
    <property type="entry name" value="HEXURONATE TRANSPORTER"/>
    <property type="match status" value="1"/>
</dbReference>
<protein>
    <submittedName>
        <fullName evidence="7">MFS transporter</fullName>
    </submittedName>
</protein>
<dbReference type="InterPro" id="IPR050382">
    <property type="entry name" value="MFS_Na/Anion_cotransporter"/>
</dbReference>
<feature type="transmembrane region" description="Helical" evidence="5">
    <location>
        <begin position="143"/>
        <end position="165"/>
    </location>
</feature>
<evidence type="ECO:0000313" key="8">
    <source>
        <dbReference type="Proteomes" id="UP000605013"/>
    </source>
</evidence>
<feature type="transmembrane region" description="Helical" evidence="5">
    <location>
        <begin position="276"/>
        <end position="298"/>
    </location>
</feature>
<keyword evidence="3 5" id="KW-1133">Transmembrane helix</keyword>
<feature type="transmembrane region" description="Helical" evidence="5">
    <location>
        <begin position="50"/>
        <end position="70"/>
    </location>
</feature>
<dbReference type="InterPro" id="IPR020846">
    <property type="entry name" value="MFS_dom"/>
</dbReference>
<feature type="transmembrane region" description="Helical" evidence="5">
    <location>
        <begin position="509"/>
        <end position="531"/>
    </location>
</feature>
<feature type="transmembrane region" description="Helical" evidence="5">
    <location>
        <begin position="6"/>
        <end position="23"/>
    </location>
</feature>
<name>A0ABS1WP10_9FLAO</name>
<dbReference type="InterPro" id="IPR036259">
    <property type="entry name" value="MFS_trans_sf"/>
</dbReference>
<dbReference type="InterPro" id="IPR011701">
    <property type="entry name" value="MFS"/>
</dbReference>
<dbReference type="PROSITE" id="PS50850">
    <property type="entry name" value="MFS"/>
    <property type="match status" value="1"/>
</dbReference>
<dbReference type="Pfam" id="PF07690">
    <property type="entry name" value="MFS_1"/>
    <property type="match status" value="1"/>
</dbReference>
<organism evidence="7 8">
    <name type="scientific">Olleya sediminilitoris</name>
    <dbReference type="NCBI Taxonomy" id="2795739"/>
    <lineage>
        <taxon>Bacteria</taxon>
        <taxon>Pseudomonadati</taxon>
        <taxon>Bacteroidota</taxon>
        <taxon>Flavobacteriia</taxon>
        <taxon>Flavobacteriales</taxon>
        <taxon>Flavobacteriaceae</taxon>
    </lineage>
</organism>
<keyword evidence="2 5" id="KW-0812">Transmembrane</keyword>
<dbReference type="RefSeq" id="WP_203001366.1">
    <property type="nucleotide sequence ID" value="NZ_JAEMEF010000014.1"/>
</dbReference>
<accession>A0ABS1WP10</accession>
<evidence type="ECO:0000259" key="6">
    <source>
        <dbReference type="PROSITE" id="PS50850"/>
    </source>
</evidence>
<dbReference type="SUPFAM" id="SSF103473">
    <property type="entry name" value="MFS general substrate transporter"/>
    <property type="match status" value="1"/>
</dbReference>
<evidence type="ECO:0000256" key="5">
    <source>
        <dbReference type="SAM" id="Phobius"/>
    </source>
</evidence>
<feature type="transmembrane region" description="Helical" evidence="5">
    <location>
        <begin position="314"/>
        <end position="332"/>
    </location>
</feature>
<keyword evidence="4 5" id="KW-0472">Membrane</keyword>